<accession>K1S6D8</accession>
<dbReference type="Pfam" id="PF09364">
    <property type="entry name" value="XFP_N"/>
    <property type="match status" value="1"/>
</dbReference>
<evidence type="ECO:0000313" key="2">
    <source>
        <dbReference type="EMBL" id="EKC52993.1"/>
    </source>
</evidence>
<feature type="non-terminal residue" evidence="2">
    <location>
        <position position="160"/>
    </location>
</feature>
<comment type="caution">
    <text evidence="2">The sequence shown here is derived from an EMBL/GenBank/DDBJ whole genome shotgun (WGS) entry which is preliminary data.</text>
</comment>
<dbReference type="GO" id="GO:0005975">
    <property type="term" value="P:carbohydrate metabolic process"/>
    <property type="evidence" value="ECO:0007669"/>
    <property type="project" value="InterPro"/>
</dbReference>
<reference evidence="2" key="1">
    <citation type="journal article" date="2013" name="Environ. Microbiol.">
        <title>Microbiota from the distal guts of lean and obese adolescents exhibit partial functional redundancy besides clear differences in community structure.</title>
        <authorList>
            <person name="Ferrer M."/>
            <person name="Ruiz A."/>
            <person name="Lanza F."/>
            <person name="Haange S.B."/>
            <person name="Oberbach A."/>
            <person name="Till H."/>
            <person name="Bargiela R."/>
            <person name="Campoy C."/>
            <person name="Segura M.T."/>
            <person name="Richter M."/>
            <person name="von Bergen M."/>
            <person name="Seifert J."/>
            <person name="Suarez A."/>
        </authorList>
    </citation>
    <scope>NUCLEOTIDE SEQUENCE</scope>
</reference>
<proteinExistence type="predicted"/>
<organism evidence="2">
    <name type="scientific">human gut metagenome</name>
    <dbReference type="NCBI Taxonomy" id="408170"/>
    <lineage>
        <taxon>unclassified sequences</taxon>
        <taxon>metagenomes</taxon>
        <taxon>organismal metagenomes</taxon>
    </lineage>
</organism>
<dbReference type="GO" id="GO:0016832">
    <property type="term" value="F:aldehyde-lyase activity"/>
    <property type="evidence" value="ECO:0007669"/>
    <property type="project" value="InterPro"/>
</dbReference>
<name>K1S6D8_9ZZZZ</name>
<dbReference type="InterPro" id="IPR005593">
    <property type="entry name" value="Xul5P/Fru6P_PKetolase"/>
</dbReference>
<feature type="domain" description="Xylulose 5-phosphate/Fructose 6-phosphate phosphoketolase N-terminal" evidence="1">
    <location>
        <begin position="1"/>
        <end position="156"/>
    </location>
</feature>
<gene>
    <name evidence="2" type="ORF">OBE_12813</name>
</gene>
<dbReference type="InterPro" id="IPR029061">
    <property type="entry name" value="THDP-binding"/>
</dbReference>
<evidence type="ECO:0000259" key="1">
    <source>
        <dbReference type="Pfam" id="PF09364"/>
    </source>
</evidence>
<dbReference type="SUPFAM" id="SSF52518">
    <property type="entry name" value="Thiamin diphosphate-binding fold (THDP-binding)"/>
    <property type="match status" value="1"/>
</dbReference>
<dbReference type="PANTHER" id="PTHR31273">
    <property type="entry name" value="PHOSPHOKETOLASE-RELATED"/>
    <property type="match status" value="1"/>
</dbReference>
<dbReference type="InterPro" id="IPR018970">
    <property type="entry name" value="Xul5P/Fru6P_PKetolase_N"/>
</dbReference>
<sequence>MNPITDGAVLPILHLNGFKIANPTIFSRMSHEEVECFFRGCGWEPRFVEGDEPETMHQQMAAAVDWAIREIKRIQRTARESGKASRPRWPMLVLRTPKGWTGPKEVDGNAIEGSWRAHQVPISMGADESKHLPLLEQWLRSYKPEELFNEDGTPVELIAS</sequence>
<dbReference type="PANTHER" id="PTHR31273:SF1">
    <property type="entry name" value="PHOSPHOKETOLASE-RELATED"/>
    <property type="match status" value="1"/>
</dbReference>
<protein>
    <submittedName>
        <fullName evidence="2">Phosphoketolase</fullName>
    </submittedName>
</protein>
<dbReference type="AlphaFoldDB" id="K1S6D8"/>
<dbReference type="Gene3D" id="3.40.50.970">
    <property type="match status" value="1"/>
</dbReference>
<dbReference type="EMBL" id="AJWZ01008841">
    <property type="protein sequence ID" value="EKC52993.1"/>
    <property type="molecule type" value="Genomic_DNA"/>
</dbReference>